<evidence type="ECO:0000313" key="5">
    <source>
        <dbReference type="Proteomes" id="UP001371456"/>
    </source>
</evidence>
<dbReference type="InterPro" id="IPR008949">
    <property type="entry name" value="Isoprenoid_synthase_dom_sf"/>
</dbReference>
<keyword evidence="5" id="KW-1185">Reference proteome</keyword>
<proteinExistence type="predicted"/>
<dbReference type="Proteomes" id="UP001371456">
    <property type="component" value="Unassembled WGS sequence"/>
</dbReference>
<accession>A0AAN8Y9B1</accession>
<sequence>MQLYPILFPDFLLIFRDMVEGMRMDLWKSKYNNSDKLYLYCYYVAGIKDELTKAGLSDEDIFARRVTDKWRIFMKKQIQRTRKFFDEAEKGVIELSSASRWPNKKVVT</sequence>
<evidence type="ECO:0000256" key="2">
    <source>
        <dbReference type="ARBA" id="ARBA00012396"/>
    </source>
</evidence>
<dbReference type="GO" id="GO:0016117">
    <property type="term" value="P:carotenoid biosynthetic process"/>
    <property type="evidence" value="ECO:0007669"/>
    <property type="project" value="UniProtKB-KW"/>
</dbReference>
<comment type="caution">
    <text evidence="4">The sequence shown here is derived from an EMBL/GenBank/DDBJ whole genome shotgun (WGS) entry which is preliminary data.</text>
</comment>
<protein>
    <recommendedName>
        <fullName evidence="2">15-cis-phytoene synthase</fullName>
        <ecNumber evidence="2">2.5.1.32</ecNumber>
    </recommendedName>
</protein>
<comment type="catalytic activity">
    <reaction evidence="1">
        <text>2 (2E,6E,10E)-geranylgeranyl diphosphate = 15-cis-phytoene + 2 diphosphate</text>
        <dbReference type="Rhea" id="RHEA:34475"/>
        <dbReference type="ChEBI" id="CHEBI:27787"/>
        <dbReference type="ChEBI" id="CHEBI:33019"/>
        <dbReference type="ChEBI" id="CHEBI:58756"/>
        <dbReference type="EC" id="2.5.1.32"/>
    </reaction>
</comment>
<gene>
    <name evidence="4" type="ORF">RDI58_017561</name>
</gene>
<evidence type="ECO:0000313" key="4">
    <source>
        <dbReference type="EMBL" id="KAK6784107.1"/>
    </source>
</evidence>
<dbReference type="EMBL" id="JBANQN010000007">
    <property type="protein sequence ID" value="KAK6784107.1"/>
    <property type="molecule type" value="Genomic_DNA"/>
</dbReference>
<organism evidence="4 5">
    <name type="scientific">Solanum bulbocastanum</name>
    <name type="common">Wild potato</name>
    <dbReference type="NCBI Taxonomy" id="147425"/>
    <lineage>
        <taxon>Eukaryota</taxon>
        <taxon>Viridiplantae</taxon>
        <taxon>Streptophyta</taxon>
        <taxon>Embryophyta</taxon>
        <taxon>Tracheophyta</taxon>
        <taxon>Spermatophyta</taxon>
        <taxon>Magnoliopsida</taxon>
        <taxon>eudicotyledons</taxon>
        <taxon>Gunneridae</taxon>
        <taxon>Pentapetalae</taxon>
        <taxon>asterids</taxon>
        <taxon>lamiids</taxon>
        <taxon>Solanales</taxon>
        <taxon>Solanaceae</taxon>
        <taxon>Solanoideae</taxon>
        <taxon>Solaneae</taxon>
        <taxon>Solanum</taxon>
    </lineage>
</organism>
<dbReference type="Pfam" id="PF00494">
    <property type="entry name" value="SQS_PSY"/>
    <property type="match status" value="1"/>
</dbReference>
<dbReference type="SUPFAM" id="SSF48576">
    <property type="entry name" value="Terpenoid synthases"/>
    <property type="match status" value="1"/>
</dbReference>
<reference evidence="4 5" key="1">
    <citation type="submission" date="2024-02" db="EMBL/GenBank/DDBJ databases">
        <title>de novo genome assembly of Solanum bulbocastanum strain 11H21.</title>
        <authorList>
            <person name="Hosaka A.J."/>
        </authorList>
    </citation>
    <scope>NUCLEOTIDE SEQUENCE [LARGE SCALE GENOMIC DNA]</scope>
    <source>
        <tissue evidence="4">Young leaves</tissue>
    </source>
</reference>
<dbReference type="InterPro" id="IPR002060">
    <property type="entry name" value="Squ/phyt_synthse"/>
</dbReference>
<evidence type="ECO:0000256" key="1">
    <source>
        <dbReference type="ARBA" id="ARBA00001805"/>
    </source>
</evidence>
<dbReference type="EC" id="2.5.1.32" evidence="2"/>
<keyword evidence="3" id="KW-0125">Carotenoid biosynthesis</keyword>
<dbReference type="GO" id="GO:0046905">
    <property type="term" value="F:15-cis-phytoene synthase activity"/>
    <property type="evidence" value="ECO:0007669"/>
    <property type="project" value="UniProtKB-EC"/>
</dbReference>
<dbReference type="AlphaFoldDB" id="A0AAN8Y9B1"/>
<name>A0AAN8Y9B1_SOLBU</name>
<dbReference type="Gene3D" id="1.10.600.10">
    <property type="entry name" value="Farnesyl Diphosphate Synthase"/>
    <property type="match status" value="2"/>
</dbReference>
<dbReference type="PANTHER" id="PTHR31480">
    <property type="entry name" value="BIFUNCTIONAL LYCOPENE CYCLASE/PHYTOENE SYNTHASE"/>
    <property type="match status" value="1"/>
</dbReference>
<evidence type="ECO:0000256" key="3">
    <source>
        <dbReference type="ARBA" id="ARBA00022746"/>
    </source>
</evidence>